<protein>
    <recommendedName>
        <fullName evidence="4">Tetratricopeptide repeat-containing protein</fullName>
    </recommendedName>
</protein>
<reference evidence="2 3" key="1">
    <citation type="submission" date="2021-03" db="EMBL/GenBank/DDBJ databases">
        <title>Sequencing the genomes of 1000 actinobacteria strains.</title>
        <authorList>
            <person name="Klenk H.-P."/>
        </authorList>
    </citation>
    <scope>NUCLEOTIDE SEQUENCE [LARGE SCALE GENOMIC DNA]</scope>
    <source>
        <strain evidence="2 3">DSM 24221</strain>
    </source>
</reference>
<dbReference type="RefSeq" id="WP_165137090.1">
    <property type="nucleotide sequence ID" value="NZ_CP049253.1"/>
</dbReference>
<dbReference type="EMBL" id="JAGIOL010000001">
    <property type="protein sequence ID" value="MBP2436161.1"/>
    <property type="molecule type" value="Genomic_DNA"/>
</dbReference>
<dbReference type="Gene3D" id="1.25.40.10">
    <property type="entry name" value="Tetratricopeptide repeat domain"/>
    <property type="match status" value="1"/>
</dbReference>
<dbReference type="Proteomes" id="UP001519362">
    <property type="component" value="Unassembled WGS sequence"/>
</dbReference>
<evidence type="ECO:0000313" key="2">
    <source>
        <dbReference type="EMBL" id="MBP2436161.1"/>
    </source>
</evidence>
<accession>A0ABS4ZFV7</accession>
<sequence>MRMKIAVAVMAAVFALYVWLLGGRSIALLATGFERGEPVAAVMGGAMIVFPLLGGWALLRELWFGYRAEQLSKRLGEEGLLPNEQVALTPSGRVVRGEADALFPAYREAAQASPDDWRNWFRLSILYDAAGDRRRARETARKAMRLERSA</sequence>
<keyword evidence="1" id="KW-1133">Transmembrane helix</keyword>
<keyword evidence="3" id="KW-1185">Reference proteome</keyword>
<evidence type="ECO:0000256" key="1">
    <source>
        <dbReference type="SAM" id="Phobius"/>
    </source>
</evidence>
<dbReference type="InterPro" id="IPR011990">
    <property type="entry name" value="TPR-like_helical_dom_sf"/>
</dbReference>
<evidence type="ECO:0000313" key="3">
    <source>
        <dbReference type="Proteomes" id="UP001519362"/>
    </source>
</evidence>
<name>A0ABS4ZFV7_9MICO</name>
<dbReference type="SUPFAM" id="SSF48452">
    <property type="entry name" value="TPR-like"/>
    <property type="match status" value="1"/>
</dbReference>
<gene>
    <name evidence="2" type="ORF">JOF34_000747</name>
</gene>
<proteinExistence type="predicted"/>
<comment type="caution">
    <text evidence="2">The sequence shown here is derived from an EMBL/GenBank/DDBJ whole genome shotgun (WGS) entry which is preliminary data.</text>
</comment>
<organism evidence="2 3">
    <name type="scientific">Microbacterium amylolyticum</name>
    <dbReference type="NCBI Taxonomy" id="936337"/>
    <lineage>
        <taxon>Bacteria</taxon>
        <taxon>Bacillati</taxon>
        <taxon>Actinomycetota</taxon>
        <taxon>Actinomycetes</taxon>
        <taxon>Micrococcales</taxon>
        <taxon>Microbacteriaceae</taxon>
        <taxon>Microbacterium</taxon>
    </lineage>
</organism>
<keyword evidence="1" id="KW-0472">Membrane</keyword>
<evidence type="ECO:0008006" key="4">
    <source>
        <dbReference type="Google" id="ProtNLM"/>
    </source>
</evidence>
<keyword evidence="1" id="KW-0812">Transmembrane</keyword>
<feature type="transmembrane region" description="Helical" evidence="1">
    <location>
        <begin position="39"/>
        <end position="59"/>
    </location>
</feature>